<comment type="subcellular location">
    <subcellularLocation>
        <location evidence="1">Nucleus</location>
    </subcellularLocation>
</comment>
<feature type="region of interest" description="Disordered" evidence="5">
    <location>
        <begin position="98"/>
        <end position="208"/>
    </location>
</feature>
<feature type="compositionally biased region" description="Polar residues" evidence="5">
    <location>
        <begin position="146"/>
        <end position="159"/>
    </location>
</feature>
<feature type="region of interest" description="Disordered" evidence="5">
    <location>
        <begin position="289"/>
        <end position="308"/>
    </location>
</feature>
<evidence type="ECO:0000259" key="6">
    <source>
        <dbReference type="PROSITE" id="PS50217"/>
    </source>
</evidence>
<dbReference type="InterPro" id="IPR051027">
    <property type="entry name" value="bZIP_transcription_factors"/>
</dbReference>
<keyword evidence="2" id="KW-0805">Transcription regulation</keyword>
<comment type="caution">
    <text evidence="7">The sequence shown here is derived from an EMBL/GenBank/DDBJ whole genome shotgun (WGS) entry which is preliminary data.</text>
</comment>
<dbReference type="Pfam" id="PF07716">
    <property type="entry name" value="bZIP_2"/>
    <property type="match status" value="1"/>
</dbReference>
<dbReference type="InterPro" id="IPR046347">
    <property type="entry name" value="bZIP_sf"/>
</dbReference>
<organism evidence="7 8">
    <name type="scientific">Fusarium austroafricanum</name>
    <dbReference type="NCBI Taxonomy" id="2364996"/>
    <lineage>
        <taxon>Eukaryota</taxon>
        <taxon>Fungi</taxon>
        <taxon>Dikarya</taxon>
        <taxon>Ascomycota</taxon>
        <taxon>Pezizomycotina</taxon>
        <taxon>Sordariomycetes</taxon>
        <taxon>Hypocreomycetidae</taxon>
        <taxon>Hypocreales</taxon>
        <taxon>Nectriaceae</taxon>
        <taxon>Fusarium</taxon>
        <taxon>Fusarium concolor species complex</taxon>
    </lineage>
</organism>
<gene>
    <name evidence="7" type="ORF">F53441_14123</name>
</gene>
<dbReference type="GO" id="GO:0005634">
    <property type="term" value="C:nucleus"/>
    <property type="evidence" value="ECO:0007669"/>
    <property type="project" value="UniProtKB-SubCell"/>
</dbReference>
<dbReference type="OrthoDB" id="295274at2759"/>
<keyword evidence="3" id="KW-0804">Transcription</keyword>
<name>A0A8H4NCA6_9HYPO</name>
<evidence type="ECO:0000313" key="8">
    <source>
        <dbReference type="Proteomes" id="UP000605986"/>
    </source>
</evidence>
<evidence type="ECO:0000256" key="3">
    <source>
        <dbReference type="ARBA" id="ARBA00023163"/>
    </source>
</evidence>
<evidence type="ECO:0000256" key="4">
    <source>
        <dbReference type="ARBA" id="ARBA00023242"/>
    </source>
</evidence>
<dbReference type="GO" id="GO:0003700">
    <property type="term" value="F:DNA-binding transcription factor activity"/>
    <property type="evidence" value="ECO:0007669"/>
    <property type="project" value="InterPro"/>
</dbReference>
<keyword evidence="8" id="KW-1185">Reference proteome</keyword>
<evidence type="ECO:0000256" key="1">
    <source>
        <dbReference type="ARBA" id="ARBA00004123"/>
    </source>
</evidence>
<dbReference type="PROSITE" id="PS50217">
    <property type="entry name" value="BZIP"/>
    <property type="match status" value="1"/>
</dbReference>
<dbReference type="Proteomes" id="UP000605986">
    <property type="component" value="Unassembled WGS sequence"/>
</dbReference>
<feature type="compositionally biased region" description="Acidic residues" evidence="5">
    <location>
        <begin position="192"/>
        <end position="201"/>
    </location>
</feature>
<evidence type="ECO:0000256" key="2">
    <source>
        <dbReference type="ARBA" id="ARBA00023015"/>
    </source>
</evidence>
<proteinExistence type="predicted"/>
<keyword evidence="4" id="KW-0539">Nucleus</keyword>
<sequence>MGAISPDFQHAAYHHVGDGAPAFDSYPTQQEQEIDLTPQDPTAVSPFSTIPRGHYGQWWSPDDAAFAATADMTAPNIYAAEPQFNNYAFHPDIPTRWPSSATSSHSYPLPSPSTDATSLEISTGSPESRRDSLATQPEKRKRTRKTSQSITEKPTTSSKSAKRGSTRKTSKSATTEKPKTRGSKTKKTTSPEPDDEVDEVDEYSKKVQERNRIASNKFRVKKREDAKKLRADEKDMERANRDLTSCVSDLTMQVYELKMRLLQHKDCNCHLIQDYIANEAHRYIQDLGDGKQTHATPPLPPGPHKKNH</sequence>
<dbReference type="AlphaFoldDB" id="A0A8H4NCA6"/>
<dbReference type="Gene3D" id="1.20.5.170">
    <property type="match status" value="1"/>
</dbReference>
<dbReference type="InterPro" id="IPR004827">
    <property type="entry name" value="bZIP"/>
</dbReference>
<accession>A0A8H4NCA6</accession>
<protein>
    <recommendedName>
        <fullName evidence="6">BZIP domain-containing protein</fullName>
    </recommendedName>
</protein>
<dbReference type="SUPFAM" id="SSF57959">
    <property type="entry name" value="Leucine zipper domain"/>
    <property type="match status" value="1"/>
</dbReference>
<feature type="domain" description="BZIP" evidence="6">
    <location>
        <begin position="201"/>
        <end position="264"/>
    </location>
</feature>
<dbReference type="PROSITE" id="PS00036">
    <property type="entry name" value="BZIP_BASIC"/>
    <property type="match status" value="1"/>
</dbReference>
<evidence type="ECO:0000256" key="5">
    <source>
        <dbReference type="SAM" id="MobiDB-lite"/>
    </source>
</evidence>
<dbReference type="PANTHER" id="PTHR19304">
    <property type="entry name" value="CYCLIC-AMP RESPONSE ELEMENT BINDING PROTEIN"/>
    <property type="match status" value="1"/>
</dbReference>
<feature type="compositionally biased region" description="Basic residues" evidence="5">
    <location>
        <begin position="160"/>
        <end position="170"/>
    </location>
</feature>
<dbReference type="EMBL" id="JAADJG010001072">
    <property type="protein sequence ID" value="KAF4426566.1"/>
    <property type="molecule type" value="Genomic_DNA"/>
</dbReference>
<feature type="compositionally biased region" description="Polar residues" evidence="5">
    <location>
        <begin position="98"/>
        <end position="126"/>
    </location>
</feature>
<dbReference type="CDD" id="cd14687">
    <property type="entry name" value="bZIP_ATF2"/>
    <property type="match status" value="1"/>
</dbReference>
<reference evidence="7" key="1">
    <citation type="submission" date="2020-01" db="EMBL/GenBank/DDBJ databases">
        <title>Identification and distribution of gene clusters putatively required for synthesis of sphingolipid metabolism inhibitors in phylogenetically diverse species of the filamentous fungus Fusarium.</title>
        <authorList>
            <person name="Kim H.-S."/>
            <person name="Busman M."/>
            <person name="Brown D.W."/>
            <person name="Divon H."/>
            <person name="Uhlig S."/>
            <person name="Proctor R.H."/>
        </authorList>
    </citation>
    <scope>NUCLEOTIDE SEQUENCE</scope>
    <source>
        <strain evidence="7">NRRL 53441</strain>
    </source>
</reference>
<evidence type="ECO:0000313" key="7">
    <source>
        <dbReference type="EMBL" id="KAF4426566.1"/>
    </source>
</evidence>